<name>A0A853C377_9ACTN</name>
<dbReference type="EMBL" id="JACCFP010000001">
    <property type="protein sequence ID" value="NYJ02620.1"/>
    <property type="molecule type" value="Genomic_DNA"/>
</dbReference>
<proteinExistence type="predicted"/>
<comment type="caution">
    <text evidence="1">The sequence shown here is derived from an EMBL/GenBank/DDBJ whole genome shotgun (WGS) entry which is preliminary data.</text>
</comment>
<organism evidence="1 2">
    <name type="scientific">Nocardioides thalensis</name>
    <dbReference type="NCBI Taxonomy" id="1914755"/>
    <lineage>
        <taxon>Bacteria</taxon>
        <taxon>Bacillati</taxon>
        <taxon>Actinomycetota</taxon>
        <taxon>Actinomycetes</taxon>
        <taxon>Propionibacteriales</taxon>
        <taxon>Nocardioidaceae</taxon>
        <taxon>Nocardioides</taxon>
    </lineage>
</organism>
<evidence type="ECO:0000313" key="2">
    <source>
        <dbReference type="Proteomes" id="UP000530424"/>
    </source>
</evidence>
<keyword evidence="2" id="KW-1185">Reference proteome</keyword>
<evidence type="ECO:0000313" key="1">
    <source>
        <dbReference type="EMBL" id="NYJ02620.1"/>
    </source>
</evidence>
<dbReference type="AlphaFoldDB" id="A0A853C377"/>
<sequence>MRTLRRLLGLTATGHVLIYDAARLREPTMPGLVEPCQVLTPAGLAVWTRGAIAVVERAARWTGRPLAVVLYAEEERSRER</sequence>
<accession>A0A853C377</accession>
<gene>
    <name evidence="1" type="ORF">HNR19_003318</name>
</gene>
<dbReference type="Proteomes" id="UP000530424">
    <property type="component" value="Unassembled WGS sequence"/>
</dbReference>
<reference evidence="1 2" key="1">
    <citation type="submission" date="2020-07" db="EMBL/GenBank/DDBJ databases">
        <title>Sequencing the genomes of 1000 actinobacteria strains.</title>
        <authorList>
            <person name="Klenk H.-P."/>
        </authorList>
    </citation>
    <scope>NUCLEOTIDE SEQUENCE [LARGE SCALE GENOMIC DNA]</scope>
    <source>
        <strain evidence="1 2">DSM 103833</strain>
    </source>
</reference>
<protein>
    <submittedName>
        <fullName evidence="1">Uncharacterized protein</fullName>
    </submittedName>
</protein>